<evidence type="ECO:0000313" key="3">
    <source>
        <dbReference type="Proteomes" id="UP000178121"/>
    </source>
</evidence>
<dbReference type="EMBL" id="MHRI01000030">
    <property type="protein sequence ID" value="OHA20396.1"/>
    <property type="molecule type" value="Genomic_DNA"/>
</dbReference>
<protein>
    <recommendedName>
        <fullName evidence="1">Xylose isomerase-like TIM barrel domain-containing protein</fullName>
    </recommendedName>
</protein>
<dbReference type="Proteomes" id="UP000178121">
    <property type="component" value="Unassembled WGS sequence"/>
</dbReference>
<reference evidence="2 3" key="1">
    <citation type="journal article" date="2016" name="Nat. Commun.">
        <title>Thousands of microbial genomes shed light on interconnected biogeochemical processes in an aquifer system.</title>
        <authorList>
            <person name="Anantharaman K."/>
            <person name="Brown C.T."/>
            <person name="Hug L.A."/>
            <person name="Sharon I."/>
            <person name="Castelle C.J."/>
            <person name="Probst A.J."/>
            <person name="Thomas B.C."/>
            <person name="Singh A."/>
            <person name="Wilkins M.J."/>
            <person name="Karaoz U."/>
            <person name="Brodie E.L."/>
            <person name="Williams K.H."/>
            <person name="Hubbard S.S."/>
            <person name="Banfield J.F."/>
        </authorList>
    </citation>
    <scope>NUCLEOTIDE SEQUENCE [LARGE SCALE GENOMIC DNA]</scope>
</reference>
<name>A0A1G2M909_9BACT</name>
<sequence length="270" mass="30117">MPIPIGILQGRLSPSENGRFQFSPTDWEQEFAKAKELGFSSIEWLFDFVCHETNTLLASGGAERIQAVAEETDVALNSICADYFMKYRFTGEDAKTSTEILRRLINVAAKLTKQKLILIPLLEGNAPKTDAEKREIVAKVAPLLSIAERLGVRLGFETEMDKNELSRFLELFPSPAVGIYYDIGNATSYGYDVPADIRFFGKRIFGVHAKDRRKGSTQSVYLGEGDADYEGCLSALRGIGFGGTIIMQAWRTADYLSDAERQLLFLKKYA</sequence>
<comment type="caution">
    <text evidence="2">The sequence shown here is derived from an EMBL/GenBank/DDBJ whole genome shotgun (WGS) entry which is preliminary data.</text>
</comment>
<proteinExistence type="predicted"/>
<dbReference type="PANTHER" id="PTHR12110:SF53">
    <property type="entry name" value="BLR5974 PROTEIN"/>
    <property type="match status" value="1"/>
</dbReference>
<gene>
    <name evidence="2" type="ORF">A2849_01300</name>
</gene>
<dbReference type="Pfam" id="PF01261">
    <property type="entry name" value="AP_endonuc_2"/>
    <property type="match status" value="1"/>
</dbReference>
<dbReference type="Gene3D" id="3.20.20.150">
    <property type="entry name" value="Divalent-metal-dependent TIM barrel enzymes"/>
    <property type="match status" value="1"/>
</dbReference>
<dbReference type="AlphaFoldDB" id="A0A1G2M909"/>
<evidence type="ECO:0000313" key="2">
    <source>
        <dbReference type="EMBL" id="OHA20396.1"/>
    </source>
</evidence>
<dbReference type="InterPro" id="IPR050312">
    <property type="entry name" value="IolE/XylAMocC-like"/>
</dbReference>
<dbReference type="PANTHER" id="PTHR12110">
    <property type="entry name" value="HYDROXYPYRUVATE ISOMERASE"/>
    <property type="match status" value="1"/>
</dbReference>
<dbReference type="InterPro" id="IPR013022">
    <property type="entry name" value="Xyl_isomerase-like_TIM-brl"/>
</dbReference>
<evidence type="ECO:0000259" key="1">
    <source>
        <dbReference type="Pfam" id="PF01261"/>
    </source>
</evidence>
<accession>A0A1G2M909</accession>
<dbReference type="InterPro" id="IPR036237">
    <property type="entry name" value="Xyl_isomerase-like_sf"/>
</dbReference>
<dbReference type="SUPFAM" id="SSF51658">
    <property type="entry name" value="Xylose isomerase-like"/>
    <property type="match status" value="1"/>
</dbReference>
<organism evidence="2 3">
    <name type="scientific">Candidatus Taylorbacteria bacterium RIFCSPHIGHO2_01_FULL_51_15</name>
    <dbReference type="NCBI Taxonomy" id="1802304"/>
    <lineage>
        <taxon>Bacteria</taxon>
        <taxon>Candidatus Tayloriibacteriota</taxon>
    </lineage>
</organism>
<feature type="domain" description="Xylose isomerase-like TIM barrel" evidence="1">
    <location>
        <begin position="31"/>
        <end position="268"/>
    </location>
</feature>